<dbReference type="Proteomes" id="UP000298030">
    <property type="component" value="Unassembled WGS sequence"/>
</dbReference>
<evidence type="ECO:0000256" key="2">
    <source>
        <dbReference type="ARBA" id="ARBA00022692"/>
    </source>
</evidence>
<dbReference type="Pfam" id="PF08551">
    <property type="entry name" value="DUF1751"/>
    <property type="match status" value="1"/>
</dbReference>
<feature type="non-terminal residue" evidence="6">
    <location>
        <position position="1"/>
    </location>
</feature>
<dbReference type="GO" id="GO:0006890">
    <property type="term" value="P:retrograde vesicle-mediated transport, Golgi to endoplasmic reticulum"/>
    <property type="evidence" value="ECO:0007669"/>
    <property type="project" value="InterPro"/>
</dbReference>
<dbReference type="GO" id="GO:0005794">
    <property type="term" value="C:Golgi apparatus"/>
    <property type="evidence" value="ECO:0007669"/>
    <property type="project" value="TreeGrafter"/>
</dbReference>
<dbReference type="EMBL" id="QPFP01000587">
    <property type="protein sequence ID" value="TEB06264.1"/>
    <property type="molecule type" value="Genomic_DNA"/>
</dbReference>
<feature type="region of interest" description="Disordered" evidence="5">
    <location>
        <begin position="207"/>
        <end position="262"/>
    </location>
</feature>
<keyword evidence="3" id="KW-1133">Transmembrane helix</keyword>
<evidence type="ECO:0000256" key="3">
    <source>
        <dbReference type="ARBA" id="ARBA00022989"/>
    </source>
</evidence>
<dbReference type="PANTHER" id="PTHR13377:SF3">
    <property type="entry name" value="TRANSMEMBRANE PROTEIN 115"/>
    <property type="match status" value="1"/>
</dbReference>
<evidence type="ECO:0000313" key="7">
    <source>
        <dbReference type="Proteomes" id="UP000298030"/>
    </source>
</evidence>
<keyword evidence="4" id="KW-0472">Membrane</keyword>
<protein>
    <submittedName>
        <fullName evidence="6">Uncharacterized protein</fullName>
    </submittedName>
</protein>
<evidence type="ECO:0000256" key="4">
    <source>
        <dbReference type="ARBA" id="ARBA00023136"/>
    </source>
</evidence>
<keyword evidence="2" id="KW-0812">Transmembrane</keyword>
<name>A0A4Y7RBB3_COPMI</name>
<organism evidence="6 7">
    <name type="scientific">Coprinellus micaceus</name>
    <name type="common">Glistening ink-cap mushroom</name>
    <name type="synonym">Coprinus micaceus</name>
    <dbReference type="NCBI Taxonomy" id="71717"/>
    <lineage>
        <taxon>Eukaryota</taxon>
        <taxon>Fungi</taxon>
        <taxon>Dikarya</taxon>
        <taxon>Basidiomycota</taxon>
        <taxon>Agaricomycotina</taxon>
        <taxon>Agaricomycetes</taxon>
        <taxon>Agaricomycetidae</taxon>
        <taxon>Agaricales</taxon>
        <taxon>Agaricineae</taxon>
        <taxon>Psathyrellaceae</taxon>
        <taxon>Coprinellus</taxon>
    </lineage>
</organism>
<proteinExistence type="predicted"/>
<evidence type="ECO:0000313" key="6">
    <source>
        <dbReference type="EMBL" id="TEB06264.1"/>
    </source>
</evidence>
<evidence type="ECO:0000256" key="5">
    <source>
        <dbReference type="SAM" id="MobiDB-lite"/>
    </source>
</evidence>
<gene>
    <name evidence="6" type="ORF">FA13DRAFT_1750107</name>
</gene>
<dbReference type="GO" id="GO:0016020">
    <property type="term" value="C:membrane"/>
    <property type="evidence" value="ECO:0007669"/>
    <property type="project" value="UniProtKB-SubCell"/>
</dbReference>
<comment type="caution">
    <text evidence="6">The sequence shown here is derived from an EMBL/GenBank/DDBJ whole genome shotgun (WGS) entry which is preliminary data.</text>
</comment>
<dbReference type="AlphaFoldDB" id="A0A4Y7RBB3"/>
<dbReference type="STRING" id="71717.A0A4Y7RBB3"/>
<keyword evidence="7" id="KW-1185">Reference proteome</keyword>
<reference evidence="6 7" key="1">
    <citation type="journal article" date="2019" name="Nat. Ecol. Evol.">
        <title>Megaphylogeny resolves global patterns of mushroom evolution.</title>
        <authorList>
            <person name="Varga T."/>
            <person name="Krizsan K."/>
            <person name="Foldi C."/>
            <person name="Dima B."/>
            <person name="Sanchez-Garcia M."/>
            <person name="Sanchez-Ramirez S."/>
            <person name="Szollosi G.J."/>
            <person name="Szarkandi J.G."/>
            <person name="Papp V."/>
            <person name="Albert L."/>
            <person name="Andreopoulos W."/>
            <person name="Angelini C."/>
            <person name="Antonin V."/>
            <person name="Barry K.W."/>
            <person name="Bougher N.L."/>
            <person name="Buchanan P."/>
            <person name="Buyck B."/>
            <person name="Bense V."/>
            <person name="Catcheside P."/>
            <person name="Chovatia M."/>
            <person name="Cooper J."/>
            <person name="Damon W."/>
            <person name="Desjardin D."/>
            <person name="Finy P."/>
            <person name="Geml J."/>
            <person name="Haridas S."/>
            <person name="Hughes K."/>
            <person name="Justo A."/>
            <person name="Karasinski D."/>
            <person name="Kautmanova I."/>
            <person name="Kiss B."/>
            <person name="Kocsube S."/>
            <person name="Kotiranta H."/>
            <person name="LaButti K.M."/>
            <person name="Lechner B.E."/>
            <person name="Liimatainen K."/>
            <person name="Lipzen A."/>
            <person name="Lukacs Z."/>
            <person name="Mihaltcheva S."/>
            <person name="Morgado L.N."/>
            <person name="Niskanen T."/>
            <person name="Noordeloos M.E."/>
            <person name="Ohm R.A."/>
            <person name="Ortiz-Santana B."/>
            <person name="Ovrebo C."/>
            <person name="Racz N."/>
            <person name="Riley R."/>
            <person name="Savchenko A."/>
            <person name="Shiryaev A."/>
            <person name="Soop K."/>
            <person name="Spirin V."/>
            <person name="Szebenyi C."/>
            <person name="Tomsovsky M."/>
            <person name="Tulloss R.E."/>
            <person name="Uehling J."/>
            <person name="Grigoriev I.V."/>
            <person name="Vagvolgyi C."/>
            <person name="Papp T."/>
            <person name="Martin F.M."/>
            <person name="Miettinen O."/>
            <person name="Hibbett D.S."/>
            <person name="Nagy L.G."/>
        </authorList>
    </citation>
    <scope>NUCLEOTIDE SEQUENCE [LARGE SCALE GENOMIC DNA]</scope>
    <source>
        <strain evidence="6 7">FP101781</strain>
    </source>
</reference>
<accession>A0A4Y7RBB3</accession>
<comment type="subcellular location">
    <subcellularLocation>
        <location evidence="1">Membrane</location>
        <topology evidence="1">Multi-pass membrane protein</topology>
    </subcellularLocation>
</comment>
<feature type="compositionally biased region" description="Low complexity" evidence="5">
    <location>
        <begin position="209"/>
        <end position="251"/>
    </location>
</feature>
<dbReference type="InterPro" id="IPR013861">
    <property type="entry name" value="TMEM115/Pdh1/Rbl19"/>
</dbReference>
<dbReference type="OrthoDB" id="73612at2759"/>
<evidence type="ECO:0000256" key="1">
    <source>
        <dbReference type="ARBA" id="ARBA00004141"/>
    </source>
</evidence>
<dbReference type="PANTHER" id="PTHR13377">
    <property type="entry name" value="PLACENTAL PROTEIN 6"/>
    <property type="match status" value="1"/>
</dbReference>
<sequence>SSQPSFFVPPSLKYLERVWGSIEILQIHRRYISLSNVIAFGLNWIEYTALRTRSSCSAMPYHGQTALQILIPEHNVQLMGVIRVRVKTVDLSFARRPSHGLPYLSTVLCIVGFQNPWILIQFGWFVSWKTTVDSINGVTYGDRSDTFSLISWFPPFMQYARSYWRSTPRHTLAIQGGELFKYAVVESPLTNAPRAMALKALDQRVANTSSPVGSSSSNASRAGQPSMPRSDSASSQGSTSTSGGAGKSTDAPTTHNLAHKDW</sequence>
<feature type="non-terminal residue" evidence="6">
    <location>
        <position position="262"/>
    </location>
</feature>